<comment type="caution">
    <text evidence="2">The sequence shown here is derived from an EMBL/GenBank/DDBJ whole genome shotgun (WGS) entry which is preliminary data.</text>
</comment>
<dbReference type="InterPro" id="IPR051922">
    <property type="entry name" value="Bact_Sporulation_Assoc"/>
</dbReference>
<keyword evidence="1" id="KW-0732">Signal</keyword>
<proteinExistence type="predicted"/>
<accession>A0A233VWY7</accession>
<organism evidence="2 3">
    <name type="scientific">Finegoldia magna</name>
    <name type="common">Peptostreptococcus magnus</name>
    <dbReference type="NCBI Taxonomy" id="1260"/>
    <lineage>
        <taxon>Bacteria</taxon>
        <taxon>Bacillati</taxon>
        <taxon>Bacillota</taxon>
        <taxon>Tissierellia</taxon>
        <taxon>Tissierellales</taxon>
        <taxon>Peptoniphilaceae</taxon>
        <taxon>Finegoldia</taxon>
    </lineage>
</organism>
<evidence type="ECO:0000256" key="1">
    <source>
        <dbReference type="SAM" id="SignalP"/>
    </source>
</evidence>
<evidence type="ECO:0000313" key="2">
    <source>
        <dbReference type="EMBL" id="OXZ36917.1"/>
    </source>
</evidence>
<protein>
    <submittedName>
        <fullName evidence="2">N-acetylmuramoyl-L-alanine amidase</fullName>
    </submittedName>
</protein>
<dbReference type="InterPro" id="IPR018247">
    <property type="entry name" value="EF_Hand_1_Ca_BS"/>
</dbReference>
<dbReference type="Proteomes" id="UP000215361">
    <property type="component" value="Unassembled WGS sequence"/>
</dbReference>
<dbReference type="Pfam" id="PF04122">
    <property type="entry name" value="CW_binding_2"/>
    <property type="match status" value="3"/>
</dbReference>
<dbReference type="RefSeq" id="WP_094202917.1">
    <property type="nucleotide sequence ID" value="NZ_NDYI01000022.1"/>
</dbReference>
<feature type="chain" id="PRO_5038807317" evidence="1">
    <location>
        <begin position="29"/>
        <end position="702"/>
    </location>
</feature>
<gene>
    <name evidence="2" type="ORF">B9N56_07455</name>
</gene>
<evidence type="ECO:0000313" key="3">
    <source>
        <dbReference type="Proteomes" id="UP000215361"/>
    </source>
</evidence>
<dbReference type="InterPro" id="IPR001611">
    <property type="entry name" value="Leu-rich_rpt"/>
</dbReference>
<dbReference type="PANTHER" id="PTHR30032:SF8">
    <property type="entry name" value="GERMINATION-SPECIFIC N-ACETYLMURAMOYL-L-ALANINE AMIDASE"/>
    <property type="match status" value="1"/>
</dbReference>
<reference evidence="3" key="1">
    <citation type="submission" date="2017-04" db="EMBL/GenBank/DDBJ databases">
        <title>Finegoldia magna isolated from orthopedic joint implant-associated infections.</title>
        <authorList>
            <person name="Bjorklund S."/>
            <person name="Bruggemann H."/>
            <person name="Jensen A."/>
            <person name="Hellmark B."/>
            <person name="Soderquist B."/>
        </authorList>
    </citation>
    <scope>NUCLEOTIDE SEQUENCE [LARGE SCALE GENOMIC DNA]</scope>
    <source>
        <strain evidence="3">08T492</strain>
    </source>
</reference>
<sequence length="702" mass="78301">MKKTSKLIKVILVFALIIGAFSFNSSFAAGQDVEINETNFPDATFREYVKRFDNNRNGKLSTTEINVVKNIDVSEKNIKSIKGVEFFVHLEELECVKNKISDINVSKNTKLKKLNCEWNELTNLDVTKNTSLIELRCGINHLTTIDLKNNKNLRVLWCQTNRFTNLDIKENILLKEVFLVKNEISTLDLSNNKELQILDVSENNIKNIDLSNNTKLVKLDARTNKLSEIDVSKNLDLGSLECQENLLKNIDLKNNKKLYYLDCSNNKLKNLDLSNNSGLMSLLISKNDFENIDLSSLKELSIFHCDNNKFTSLYTANNPRLTSFYGLNQTFDIYINSKDNTFDLSKFPGRFDKTKVQNLKSAVIKGNKLIVNKNAKKVTYEYKTSDYVKFNVTLNVKLSDKPEKVDKNRIAGSDRIATAIEVSKKYYKTADTVIIARGDMYPDSLTASPLAKALKAPILLTQKDELDDRVMDEIARLGVKNVIIVGGESSINSTVESLLYKYDKDHEIERIAGKNRYETSAAVATKLIEVAGNKNTAIIASGENFADALTAGAFASEKSYPILLVQKSSINPSIAKVIKGNKINKTCIAGGLNSVSSKVQKQLPEDTQRISGSDRYETAVKIAEKLFEGKQAFVASGEVFADALVVSPVAGGQSSPILLVSRNELPKSVKDYVAKNIKQITVVGGEKYVPQENVDSLKNLIK</sequence>
<dbReference type="Gene3D" id="3.40.50.12090">
    <property type="match status" value="2"/>
</dbReference>
<dbReference type="PROSITE" id="PS51450">
    <property type="entry name" value="LRR"/>
    <property type="match status" value="1"/>
</dbReference>
<dbReference type="SUPFAM" id="SSF52058">
    <property type="entry name" value="L domain-like"/>
    <property type="match status" value="1"/>
</dbReference>
<feature type="signal peptide" evidence="1">
    <location>
        <begin position="1"/>
        <end position="28"/>
    </location>
</feature>
<name>A0A233VWY7_FINMA</name>
<dbReference type="InterPro" id="IPR032675">
    <property type="entry name" value="LRR_dom_sf"/>
</dbReference>
<dbReference type="PROSITE" id="PS00018">
    <property type="entry name" value="EF_HAND_1"/>
    <property type="match status" value="1"/>
</dbReference>
<dbReference type="Gene3D" id="3.80.10.10">
    <property type="entry name" value="Ribonuclease Inhibitor"/>
    <property type="match status" value="1"/>
</dbReference>
<dbReference type="InterPro" id="IPR007253">
    <property type="entry name" value="Cell_wall-bd_2"/>
</dbReference>
<dbReference type="EMBL" id="NDYI01000022">
    <property type="protein sequence ID" value="OXZ36917.1"/>
    <property type="molecule type" value="Genomic_DNA"/>
</dbReference>
<dbReference type="PANTHER" id="PTHR30032">
    <property type="entry name" value="N-ACETYLMURAMOYL-L-ALANINE AMIDASE-RELATED"/>
    <property type="match status" value="1"/>
</dbReference>
<dbReference type="AlphaFoldDB" id="A0A233VWY7"/>